<dbReference type="GO" id="GO:0009228">
    <property type="term" value="P:thiamine biosynthetic process"/>
    <property type="evidence" value="ECO:0007669"/>
    <property type="project" value="InterPro"/>
</dbReference>
<dbReference type="RefSeq" id="WP_085559446.1">
    <property type="nucleotide sequence ID" value="NZ_FOAH01000034.1"/>
</dbReference>
<dbReference type="STRING" id="1073423.SAMN04488700_1267"/>
<evidence type="ECO:0000256" key="5">
    <source>
        <dbReference type="ARBA" id="ARBA00022741"/>
    </source>
</evidence>
<name>A0A1X7N2F0_9LACT</name>
<dbReference type="GO" id="GO:0005524">
    <property type="term" value="F:ATP binding"/>
    <property type="evidence" value="ECO:0007669"/>
    <property type="project" value="UniProtKB-KW"/>
</dbReference>
<feature type="domain" description="Pyridoxamine kinase/Phosphomethylpyrimidine kinase" evidence="14">
    <location>
        <begin position="14"/>
        <end position="262"/>
    </location>
</feature>
<dbReference type="SUPFAM" id="SSF53613">
    <property type="entry name" value="Ribokinase-like"/>
    <property type="match status" value="1"/>
</dbReference>
<comment type="catalytic activity">
    <reaction evidence="13">
        <text>pyridoxal + ATP = pyridoxal 5'-phosphate + ADP + H(+)</text>
        <dbReference type="Rhea" id="RHEA:10224"/>
        <dbReference type="ChEBI" id="CHEBI:15378"/>
        <dbReference type="ChEBI" id="CHEBI:17310"/>
        <dbReference type="ChEBI" id="CHEBI:30616"/>
        <dbReference type="ChEBI" id="CHEBI:456216"/>
        <dbReference type="ChEBI" id="CHEBI:597326"/>
        <dbReference type="EC" id="2.7.1.35"/>
    </reaction>
</comment>
<accession>A0A1X7N2F0</accession>
<dbReference type="FunFam" id="3.40.1190.20:FF:000003">
    <property type="entry name" value="Phosphomethylpyrimidine kinase ThiD"/>
    <property type="match status" value="1"/>
</dbReference>
<evidence type="ECO:0000256" key="6">
    <source>
        <dbReference type="ARBA" id="ARBA00022777"/>
    </source>
</evidence>
<dbReference type="OrthoDB" id="9810880at2"/>
<dbReference type="InterPro" id="IPR029056">
    <property type="entry name" value="Ribokinase-like"/>
</dbReference>
<evidence type="ECO:0000256" key="2">
    <source>
        <dbReference type="ARBA" id="ARBA00012104"/>
    </source>
</evidence>
<reference evidence="15 16" key="1">
    <citation type="submission" date="2017-04" db="EMBL/GenBank/DDBJ databases">
        <authorList>
            <person name="Afonso C.L."/>
            <person name="Miller P.J."/>
            <person name="Scott M.A."/>
            <person name="Spackman E."/>
            <person name="Goraichik I."/>
            <person name="Dimitrov K.M."/>
            <person name="Suarez D.L."/>
            <person name="Swayne D.E."/>
        </authorList>
    </citation>
    <scope>NUCLEOTIDE SEQUENCE [LARGE SCALE GENOMIC DNA]</scope>
    <source>
        <strain evidence="15 16">LMG26642</strain>
    </source>
</reference>
<keyword evidence="6 15" id="KW-0418">Kinase</keyword>
<keyword evidence="16" id="KW-1185">Reference proteome</keyword>
<dbReference type="AlphaFoldDB" id="A0A1X7N2F0"/>
<dbReference type="GO" id="GO:0008972">
    <property type="term" value="F:phosphomethylpyrimidine kinase activity"/>
    <property type="evidence" value="ECO:0007669"/>
    <property type="project" value="InterPro"/>
</dbReference>
<evidence type="ECO:0000256" key="13">
    <source>
        <dbReference type="ARBA" id="ARBA00049293"/>
    </source>
</evidence>
<dbReference type="GO" id="GO:0008478">
    <property type="term" value="F:pyridoxal kinase activity"/>
    <property type="evidence" value="ECO:0007669"/>
    <property type="project" value="UniProtKB-EC"/>
</dbReference>
<evidence type="ECO:0000313" key="15">
    <source>
        <dbReference type="EMBL" id="SMH31478.1"/>
    </source>
</evidence>
<evidence type="ECO:0000256" key="1">
    <source>
        <dbReference type="ARBA" id="ARBA00009879"/>
    </source>
</evidence>
<sequence length="275" mass="29122">MADIKRTLTIAGSDSSGGAGIQADLKTFAEYGTYGLSALTAIATMDPDNNWSHGVTTIDIPVIEAQLKTIFASDEKIAAVKTGMLPNVEIITVVAKAIKDNQLENIVIDPVMVCKGEDEVLNPENANALRDILTPLATVVTPNLFEAGVLSGLGKLTTLEDMKKAAIKIHELGAKNIVIKGGKALAGDKAIDLFYDGSTFNVLKSEKIAPAYNHGAGCTFAAAITAGLAQGLSVEESIIKAKDFVTEAIRSGFKYNQYVGSVYHSGYRLSKQETI</sequence>
<protein>
    <recommendedName>
        <fullName evidence="2">pyridoxal kinase</fullName>
        <ecNumber evidence="2">2.7.1.35</ecNumber>
    </recommendedName>
    <alternativeName>
        <fullName evidence="10">PN/PL/PM kinase</fullName>
    </alternativeName>
    <alternativeName>
        <fullName evidence="11">Pyridoxal kinase</fullName>
    </alternativeName>
    <alternativeName>
        <fullName evidence="9">Pyridoxamine kinase</fullName>
    </alternativeName>
    <alternativeName>
        <fullName evidence="12">Vitamin B6 kinase</fullName>
    </alternativeName>
</protein>
<dbReference type="PANTHER" id="PTHR20858:SF19">
    <property type="entry name" value="PYRIDOXINE KINASE"/>
    <property type="match status" value="1"/>
</dbReference>
<keyword evidence="3" id="KW-0808">Transferase</keyword>
<dbReference type="PANTHER" id="PTHR20858">
    <property type="entry name" value="PHOSPHOMETHYLPYRIMIDINE KINASE"/>
    <property type="match status" value="1"/>
</dbReference>
<keyword evidence="4" id="KW-0479">Metal-binding</keyword>
<dbReference type="CDD" id="cd01169">
    <property type="entry name" value="HMPP_kinase"/>
    <property type="match status" value="1"/>
</dbReference>
<evidence type="ECO:0000256" key="7">
    <source>
        <dbReference type="ARBA" id="ARBA00022840"/>
    </source>
</evidence>
<keyword evidence="8" id="KW-0460">Magnesium</keyword>
<comment type="similarity">
    <text evidence="1">Belongs to the ThiD family.</text>
</comment>
<dbReference type="GO" id="GO:0008902">
    <property type="term" value="F:hydroxymethylpyrimidine kinase activity"/>
    <property type="evidence" value="ECO:0007669"/>
    <property type="project" value="TreeGrafter"/>
</dbReference>
<evidence type="ECO:0000256" key="12">
    <source>
        <dbReference type="ARBA" id="ARBA00042531"/>
    </source>
</evidence>
<dbReference type="Gene3D" id="3.40.1190.20">
    <property type="match status" value="1"/>
</dbReference>
<keyword evidence="5" id="KW-0547">Nucleotide-binding</keyword>
<evidence type="ECO:0000256" key="3">
    <source>
        <dbReference type="ARBA" id="ARBA00022679"/>
    </source>
</evidence>
<dbReference type="InterPro" id="IPR013749">
    <property type="entry name" value="PM/HMP-P_kinase-1"/>
</dbReference>
<proteinExistence type="inferred from homology"/>
<organism evidence="15 16">
    <name type="scientific">Carnobacterium iners</name>
    <dbReference type="NCBI Taxonomy" id="1073423"/>
    <lineage>
        <taxon>Bacteria</taxon>
        <taxon>Bacillati</taxon>
        <taxon>Bacillota</taxon>
        <taxon>Bacilli</taxon>
        <taxon>Lactobacillales</taxon>
        <taxon>Carnobacteriaceae</taxon>
        <taxon>Carnobacterium</taxon>
    </lineage>
</organism>
<dbReference type="InterPro" id="IPR004399">
    <property type="entry name" value="HMP/HMP-P_kinase_dom"/>
</dbReference>
<evidence type="ECO:0000256" key="9">
    <source>
        <dbReference type="ARBA" id="ARBA00042307"/>
    </source>
</evidence>
<dbReference type="NCBIfam" id="TIGR00097">
    <property type="entry name" value="HMP-P_kinase"/>
    <property type="match status" value="1"/>
</dbReference>
<dbReference type="GO" id="GO:0005829">
    <property type="term" value="C:cytosol"/>
    <property type="evidence" value="ECO:0007669"/>
    <property type="project" value="TreeGrafter"/>
</dbReference>
<evidence type="ECO:0000256" key="4">
    <source>
        <dbReference type="ARBA" id="ARBA00022723"/>
    </source>
</evidence>
<dbReference type="Pfam" id="PF08543">
    <property type="entry name" value="Phos_pyr_kin"/>
    <property type="match status" value="1"/>
</dbReference>
<keyword evidence="7" id="KW-0067">ATP-binding</keyword>
<dbReference type="EC" id="2.7.1.35" evidence="2"/>
<gene>
    <name evidence="15" type="ORF">SAMN04488700_1267</name>
</gene>
<evidence type="ECO:0000256" key="8">
    <source>
        <dbReference type="ARBA" id="ARBA00022842"/>
    </source>
</evidence>
<evidence type="ECO:0000256" key="11">
    <source>
        <dbReference type="ARBA" id="ARBA00042396"/>
    </source>
</evidence>
<dbReference type="EMBL" id="FXBJ01000002">
    <property type="protein sequence ID" value="SMH31478.1"/>
    <property type="molecule type" value="Genomic_DNA"/>
</dbReference>
<dbReference type="GO" id="GO:0046872">
    <property type="term" value="F:metal ion binding"/>
    <property type="evidence" value="ECO:0007669"/>
    <property type="project" value="UniProtKB-KW"/>
</dbReference>
<dbReference type="Proteomes" id="UP000193435">
    <property type="component" value="Unassembled WGS sequence"/>
</dbReference>
<evidence type="ECO:0000313" key="16">
    <source>
        <dbReference type="Proteomes" id="UP000193435"/>
    </source>
</evidence>
<evidence type="ECO:0000256" key="10">
    <source>
        <dbReference type="ARBA" id="ARBA00042348"/>
    </source>
</evidence>
<evidence type="ECO:0000259" key="14">
    <source>
        <dbReference type="Pfam" id="PF08543"/>
    </source>
</evidence>